<dbReference type="InterPro" id="IPR013780">
    <property type="entry name" value="Glyco_hydro_b"/>
</dbReference>
<dbReference type="EMBL" id="FUYS01000001">
    <property type="protein sequence ID" value="SKB26817.1"/>
    <property type="molecule type" value="Genomic_DNA"/>
</dbReference>
<dbReference type="Gene3D" id="2.60.40.1180">
    <property type="entry name" value="Golgi alpha-mannosidase II"/>
    <property type="match status" value="1"/>
</dbReference>
<keyword evidence="6" id="KW-0812">Transmembrane</keyword>
<evidence type="ECO:0000256" key="4">
    <source>
        <dbReference type="ARBA" id="ARBA00022837"/>
    </source>
</evidence>
<dbReference type="GO" id="GO:0030246">
    <property type="term" value="F:carbohydrate binding"/>
    <property type="evidence" value="ECO:0007669"/>
    <property type="project" value="InterPro"/>
</dbReference>
<dbReference type="Gene3D" id="2.70.98.10">
    <property type="match status" value="1"/>
</dbReference>
<accession>A0A1T4ZW33</accession>
<name>A0A1T4ZW33_9SPHI</name>
<dbReference type="GO" id="GO:0016798">
    <property type="term" value="F:hydrolase activity, acting on glycosyl bonds"/>
    <property type="evidence" value="ECO:0007669"/>
    <property type="project" value="UniProtKB-KW"/>
</dbReference>
<dbReference type="InterPro" id="IPR029483">
    <property type="entry name" value="GH97_C"/>
</dbReference>
<reference evidence="10 11" key="1">
    <citation type="submission" date="2017-02" db="EMBL/GenBank/DDBJ databases">
        <authorList>
            <person name="Peterson S.W."/>
        </authorList>
    </citation>
    <scope>NUCLEOTIDE SEQUENCE [LARGE SCALE GENOMIC DNA]</scope>
    <source>
        <strain evidence="10 11">DSM 22899</strain>
    </source>
</reference>
<feature type="domain" description="Glycosyl-hydrolase 97 catalytic" evidence="7">
    <location>
        <begin position="312"/>
        <end position="465"/>
    </location>
</feature>
<feature type="domain" description="Glycosyl-hydrolase 97 N-terminal" evidence="8">
    <location>
        <begin position="35"/>
        <end position="294"/>
    </location>
</feature>
<dbReference type="InterPro" id="IPR017853">
    <property type="entry name" value="GH"/>
</dbReference>
<dbReference type="PANTHER" id="PTHR35803:SF2">
    <property type="entry name" value="RETAINING ALPHA-GALACTOSIDASE"/>
    <property type="match status" value="1"/>
</dbReference>
<keyword evidence="4" id="KW-0106">Calcium</keyword>
<dbReference type="RefSeq" id="WP_079714912.1">
    <property type="nucleotide sequence ID" value="NZ_FUYS01000001.1"/>
</dbReference>
<evidence type="ECO:0000259" key="7">
    <source>
        <dbReference type="Pfam" id="PF10566"/>
    </source>
</evidence>
<keyword evidence="3" id="KW-0378">Hydrolase</keyword>
<dbReference type="Pfam" id="PF14508">
    <property type="entry name" value="GH97_N"/>
    <property type="match status" value="1"/>
</dbReference>
<evidence type="ECO:0000313" key="11">
    <source>
        <dbReference type="Proteomes" id="UP000190541"/>
    </source>
</evidence>
<evidence type="ECO:0000256" key="2">
    <source>
        <dbReference type="ARBA" id="ARBA00011245"/>
    </source>
</evidence>
<keyword evidence="5" id="KW-0326">Glycosidase</keyword>
<dbReference type="InterPro" id="IPR052720">
    <property type="entry name" value="Glycosyl_hydrolase_97"/>
</dbReference>
<dbReference type="Proteomes" id="UP000190541">
    <property type="component" value="Unassembled WGS sequence"/>
</dbReference>
<organism evidence="10 11">
    <name type="scientific">Parapedobacter luteus</name>
    <dbReference type="NCBI Taxonomy" id="623280"/>
    <lineage>
        <taxon>Bacteria</taxon>
        <taxon>Pseudomonadati</taxon>
        <taxon>Bacteroidota</taxon>
        <taxon>Sphingobacteriia</taxon>
        <taxon>Sphingobacteriales</taxon>
        <taxon>Sphingobacteriaceae</taxon>
        <taxon>Parapedobacter</taxon>
    </lineage>
</organism>
<gene>
    <name evidence="10" type="ORF">SAMN05660226_00176</name>
</gene>
<evidence type="ECO:0000259" key="9">
    <source>
        <dbReference type="Pfam" id="PF14509"/>
    </source>
</evidence>
<proteinExistence type="predicted"/>
<dbReference type="InterPro" id="IPR019563">
    <property type="entry name" value="GH97_catalytic"/>
</dbReference>
<keyword evidence="6" id="KW-0472">Membrane</keyword>
<dbReference type="InterPro" id="IPR013785">
    <property type="entry name" value="Aldolase_TIM"/>
</dbReference>
<dbReference type="OrthoDB" id="57532at2"/>
<keyword evidence="6" id="KW-1133">Transmembrane helix</keyword>
<feature type="domain" description="Glycosyl-hydrolase 97 C-terminal oligomerisation" evidence="9">
    <location>
        <begin position="563"/>
        <end position="658"/>
    </location>
</feature>
<dbReference type="Gene3D" id="3.20.20.70">
    <property type="entry name" value="Aldolase class I"/>
    <property type="match status" value="1"/>
</dbReference>
<dbReference type="SUPFAM" id="SSF51445">
    <property type="entry name" value="(Trans)glycosidases"/>
    <property type="match status" value="1"/>
</dbReference>
<evidence type="ECO:0000256" key="6">
    <source>
        <dbReference type="SAM" id="Phobius"/>
    </source>
</evidence>
<dbReference type="STRING" id="623280.SAMN05660226_00176"/>
<comment type="subunit">
    <text evidence="2">Monomer.</text>
</comment>
<keyword evidence="11" id="KW-1185">Reference proteome</keyword>
<feature type="transmembrane region" description="Helical" evidence="6">
    <location>
        <begin position="7"/>
        <end position="25"/>
    </location>
</feature>
<protein>
    <submittedName>
        <fullName evidence="10">Alpha-glucosidase</fullName>
    </submittedName>
</protein>
<dbReference type="InterPro" id="IPR029486">
    <property type="entry name" value="GH97_N"/>
</dbReference>
<sequence length="665" mass="74799">MSTKRKYIGNVFNYLVFVLLMHWGMVSARISDYRVVSPDGQVAVTVLIDGRVTWQVTKGGRTLLDKSPIDVVIEDNRHLGWVGKAKGNTTRSVDEQVTAIVPLKNSVVHNQYNELELRFGDYMLQFRAYDEGVAYRFVTAFGGRIEVTDEPLTLNFPTNYRVFWSDEENLEFLSHFESLYTDSAVSAFGPDKHAALPLLVQSPAGTSLLISETDLYDYPNMFLFGTGNNALTAGYPPVILDSETIGDRRFRIKKTASYIAETDGNRTFPWRTIAIASNDKDLLINELNYKLAGPPEIEDTSWIKPGKVAWDWWNANNIYGVDFKAGINTETYKYYIDFASKFGLEYIMLDEGWTRSTTDLLHASPDINIQELVAYGASKGVGVWLWCLWGPLDENMDAILDQYAAWGAKGIKVDFMARADQYMVNYYERVAREAAKRKLMVDLHGAYKPTGLHHRYPNVLSYEGVRGLENHKWENTITPTHNLTLPFTRMVAGPMDYTPGAMKNVVEANFHPAFTEPMSMGTRAHQVAMYVMYESPLQMLADNPSNYLADSLCTAFIAQIPTVWDETIALEGKVGAYAAIARRYGDTWYVAAMTDWDARGLSLNLPFGNDQRYQVTVLQDGINADRHAADYRIVSIEWSGGQPLEAPLARGGGWVGVFSPTSSNH</sequence>
<dbReference type="AlphaFoldDB" id="A0A1T4ZW33"/>
<dbReference type="InterPro" id="IPR014718">
    <property type="entry name" value="GH-type_carb-bd"/>
</dbReference>
<evidence type="ECO:0000256" key="5">
    <source>
        <dbReference type="ARBA" id="ARBA00023295"/>
    </source>
</evidence>
<dbReference type="PANTHER" id="PTHR35803">
    <property type="entry name" value="GLUCAN 1,4-ALPHA-GLUCOSIDASE SUSB-RELATED"/>
    <property type="match status" value="1"/>
</dbReference>
<dbReference type="Pfam" id="PF14509">
    <property type="entry name" value="GH97_C"/>
    <property type="match status" value="1"/>
</dbReference>
<evidence type="ECO:0000259" key="8">
    <source>
        <dbReference type="Pfam" id="PF14508"/>
    </source>
</evidence>
<comment type="cofactor">
    <cofactor evidence="1">
        <name>Ca(2+)</name>
        <dbReference type="ChEBI" id="CHEBI:29108"/>
    </cofactor>
</comment>
<evidence type="ECO:0000256" key="3">
    <source>
        <dbReference type="ARBA" id="ARBA00022801"/>
    </source>
</evidence>
<dbReference type="Pfam" id="PF10566">
    <property type="entry name" value="Glyco_hydro_97"/>
    <property type="match status" value="1"/>
</dbReference>
<evidence type="ECO:0000313" key="10">
    <source>
        <dbReference type="EMBL" id="SKB26817.1"/>
    </source>
</evidence>
<evidence type="ECO:0000256" key="1">
    <source>
        <dbReference type="ARBA" id="ARBA00001913"/>
    </source>
</evidence>